<dbReference type="CDD" id="cd06089">
    <property type="entry name" value="KOW_RPL26"/>
    <property type="match status" value="1"/>
</dbReference>
<dbReference type="GO" id="GO:0009507">
    <property type="term" value="C:chloroplast"/>
    <property type="evidence" value="ECO:0007669"/>
    <property type="project" value="UniProtKB-SubCell"/>
</dbReference>
<dbReference type="GO" id="GO:0006412">
    <property type="term" value="P:translation"/>
    <property type="evidence" value="ECO:0007669"/>
    <property type="project" value="UniProtKB-UniRule"/>
</dbReference>
<dbReference type="NCBIfam" id="TIGR01079">
    <property type="entry name" value="rplX_bact"/>
    <property type="match status" value="1"/>
</dbReference>
<dbReference type="GO" id="GO:0019843">
    <property type="term" value="F:rRNA binding"/>
    <property type="evidence" value="ECO:0007669"/>
    <property type="project" value="UniProtKB-UniRule"/>
</dbReference>
<evidence type="ECO:0000256" key="10">
    <source>
        <dbReference type="HAMAP-Rule" id="MF_01326"/>
    </source>
</evidence>
<evidence type="ECO:0000313" key="13">
    <source>
        <dbReference type="EMBL" id="QDR24721.1"/>
    </source>
</evidence>
<keyword evidence="10" id="KW-0699">rRNA-binding</keyword>
<dbReference type="Gene3D" id="2.30.30.30">
    <property type="match status" value="1"/>
</dbReference>
<dbReference type="InterPro" id="IPR008991">
    <property type="entry name" value="Translation_prot_SH3-like_sf"/>
</dbReference>
<dbReference type="InterPro" id="IPR057264">
    <property type="entry name" value="Ribosomal_uL24_C"/>
</dbReference>
<dbReference type="GeneID" id="41657638"/>
<comment type="subunit">
    <text evidence="4 10">Part of the 50S ribosomal subunit.</text>
</comment>
<dbReference type="SUPFAM" id="SSF50104">
    <property type="entry name" value="Translation proteins SH3-like domain"/>
    <property type="match status" value="1"/>
</dbReference>
<keyword evidence="8 10" id="KW-0687">Ribonucleoprotein</keyword>
<evidence type="ECO:0000256" key="3">
    <source>
        <dbReference type="ARBA" id="ARBA00010618"/>
    </source>
</evidence>
<dbReference type="PANTHER" id="PTHR12903">
    <property type="entry name" value="MITOCHONDRIAL RIBOSOMAL PROTEIN L24"/>
    <property type="match status" value="1"/>
</dbReference>
<evidence type="ECO:0000256" key="4">
    <source>
        <dbReference type="ARBA" id="ARBA00011838"/>
    </source>
</evidence>
<accession>A0A516ZAI7</accession>
<dbReference type="SMART" id="SM00739">
    <property type="entry name" value="KOW"/>
    <property type="match status" value="1"/>
</dbReference>
<proteinExistence type="inferred from homology"/>
<evidence type="ECO:0000256" key="2">
    <source>
        <dbReference type="ARBA" id="ARBA00004229"/>
    </source>
</evidence>
<evidence type="ECO:0000256" key="6">
    <source>
        <dbReference type="ARBA" id="ARBA00022640"/>
    </source>
</evidence>
<organism evidence="13">
    <name type="scientific">Pseudopedinella elastica</name>
    <dbReference type="NCBI Taxonomy" id="35684"/>
    <lineage>
        <taxon>Eukaryota</taxon>
        <taxon>Sar</taxon>
        <taxon>Stramenopiles</taxon>
        <taxon>Ochrophyta</taxon>
        <taxon>Dictyochophyceae</taxon>
        <taxon>Pedinellales</taxon>
        <taxon>Pseudopedinella</taxon>
    </lineage>
</organism>
<dbReference type="InterPro" id="IPR003256">
    <property type="entry name" value="Ribosomal_uL24"/>
</dbReference>
<keyword evidence="5 13" id="KW-0150">Chloroplast</keyword>
<keyword evidence="7 10" id="KW-0689">Ribosomal protein</keyword>
<protein>
    <recommendedName>
        <fullName evidence="9 10">Large ribosomal subunit protein uL24c</fullName>
    </recommendedName>
</protein>
<dbReference type="EMBL" id="MK518353">
    <property type="protein sequence ID" value="QDR24721.1"/>
    <property type="molecule type" value="Genomic_DNA"/>
</dbReference>
<dbReference type="InterPro" id="IPR041988">
    <property type="entry name" value="Ribosomal_uL24_KOW"/>
</dbReference>
<evidence type="ECO:0000256" key="11">
    <source>
        <dbReference type="RuleBase" id="RU003477"/>
    </source>
</evidence>
<evidence type="ECO:0000259" key="12">
    <source>
        <dbReference type="SMART" id="SM00739"/>
    </source>
</evidence>
<dbReference type="RefSeq" id="YP_009684635.1">
    <property type="nucleotide sequence ID" value="NC_044408.1"/>
</dbReference>
<dbReference type="GO" id="GO:0003735">
    <property type="term" value="F:structural constituent of ribosome"/>
    <property type="evidence" value="ECO:0007669"/>
    <property type="project" value="InterPro"/>
</dbReference>
<geneLocation type="chloroplast" evidence="13"/>
<comment type="similarity">
    <text evidence="3 10 11">Belongs to the universal ribosomal protein uL24 family.</text>
</comment>
<dbReference type="Pfam" id="PF17136">
    <property type="entry name" value="ribosomal_L24"/>
    <property type="match status" value="1"/>
</dbReference>
<dbReference type="AlphaFoldDB" id="A0A516ZAI7"/>
<feature type="domain" description="KOW" evidence="12">
    <location>
        <begin position="3"/>
        <end position="30"/>
    </location>
</feature>
<evidence type="ECO:0000256" key="8">
    <source>
        <dbReference type="ARBA" id="ARBA00023274"/>
    </source>
</evidence>
<dbReference type="GO" id="GO:0005840">
    <property type="term" value="C:ribosome"/>
    <property type="evidence" value="ECO:0007669"/>
    <property type="project" value="UniProtKB-KW"/>
</dbReference>
<evidence type="ECO:0000256" key="5">
    <source>
        <dbReference type="ARBA" id="ARBA00022528"/>
    </source>
</evidence>
<gene>
    <name evidence="10 13" type="primary">rpl24</name>
</gene>
<comment type="subcellular location">
    <subcellularLocation>
        <location evidence="2 10">Plastid</location>
        <location evidence="2 10">Chloroplast</location>
    </subcellularLocation>
</comment>
<evidence type="ECO:0000256" key="1">
    <source>
        <dbReference type="ARBA" id="ARBA00004072"/>
    </source>
</evidence>
<dbReference type="InterPro" id="IPR005825">
    <property type="entry name" value="Ribosomal_uL24_CS"/>
</dbReference>
<sequence>MKKFKIGDTIKVISGKDKGQTGQIKSLFHQKGKVIIEGINTKIKHVKPSKKDEVGKIIQFDAPLDISNIMLCDENGVAGKIGFQVENGKKVRIFKKTKKLIS</sequence>
<dbReference type="InterPro" id="IPR014722">
    <property type="entry name" value="Rib_uL2_dom2"/>
</dbReference>
<keyword evidence="10" id="KW-0694">RNA-binding</keyword>
<evidence type="ECO:0000256" key="9">
    <source>
        <dbReference type="ARBA" id="ARBA00035282"/>
    </source>
</evidence>
<reference evidence="13" key="1">
    <citation type="journal article" date="2019" name="J. Phycol.">
        <title>Dictyochophyceae plastid genomes reveal unusual variability of their organization.</title>
        <authorList>
            <person name="Han K.Y."/>
            <person name="Maciszewski K."/>
            <person name="Graf L."/>
            <person name="Yang J.H."/>
            <person name="Andersen R.A."/>
            <person name="Karnkowska A."/>
            <person name="Yoon H.S."/>
        </authorList>
    </citation>
    <scope>NUCLEOTIDE SEQUENCE</scope>
</reference>
<dbReference type="PROSITE" id="PS01108">
    <property type="entry name" value="RIBOSOMAL_L24"/>
    <property type="match status" value="1"/>
</dbReference>
<dbReference type="InterPro" id="IPR005824">
    <property type="entry name" value="KOW"/>
</dbReference>
<evidence type="ECO:0000256" key="7">
    <source>
        <dbReference type="ARBA" id="ARBA00022980"/>
    </source>
</evidence>
<comment type="function">
    <text evidence="1 10">One of two assembly initiator proteins, it binds directly to the 5'-end of the 23S rRNA, where it nucleates assembly of the 50S subunit.</text>
</comment>
<keyword evidence="6 13" id="KW-0934">Plastid</keyword>
<dbReference type="Pfam" id="PF00467">
    <property type="entry name" value="KOW"/>
    <property type="match status" value="1"/>
</dbReference>
<name>A0A516ZAI7_9STRA</name>
<dbReference type="GO" id="GO:1990904">
    <property type="term" value="C:ribonucleoprotein complex"/>
    <property type="evidence" value="ECO:0007669"/>
    <property type="project" value="UniProtKB-KW"/>
</dbReference>
<dbReference type="HAMAP" id="MF_01326_B">
    <property type="entry name" value="Ribosomal_uL24_B"/>
    <property type="match status" value="1"/>
</dbReference>